<name>A0ABT9NNB2_9ACTN</name>
<proteinExistence type="inferred from homology"/>
<dbReference type="PANTHER" id="PTHR11941:SF130">
    <property type="entry name" value="ENOYL-COA HYDRATASE ECHA12-RELATED"/>
    <property type="match status" value="1"/>
</dbReference>
<gene>
    <name evidence="4" type="ORF">J2S59_001726</name>
</gene>
<dbReference type="CDD" id="cd06558">
    <property type="entry name" value="crotonase-like"/>
    <property type="match status" value="1"/>
</dbReference>
<evidence type="ECO:0000313" key="4">
    <source>
        <dbReference type="EMBL" id="MDP9821917.1"/>
    </source>
</evidence>
<dbReference type="InterPro" id="IPR018376">
    <property type="entry name" value="Enoyl-CoA_hyd/isom_CS"/>
</dbReference>
<protein>
    <submittedName>
        <fullName evidence="4">Enoyl-CoA hydratase/carnithine racemase</fullName>
    </submittedName>
</protein>
<dbReference type="InterPro" id="IPR014748">
    <property type="entry name" value="Enoyl-CoA_hydra_C"/>
</dbReference>
<evidence type="ECO:0000256" key="1">
    <source>
        <dbReference type="ARBA" id="ARBA00005254"/>
    </source>
</evidence>
<dbReference type="Proteomes" id="UP001240447">
    <property type="component" value="Unassembled WGS sequence"/>
</dbReference>
<dbReference type="PANTHER" id="PTHR11941">
    <property type="entry name" value="ENOYL-COA HYDRATASE-RELATED"/>
    <property type="match status" value="1"/>
</dbReference>
<keyword evidence="2" id="KW-0456">Lyase</keyword>
<dbReference type="PROSITE" id="PS00166">
    <property type="entry name" value="ENOYL_COA_HYDRATASE"/>
    <property type="match status" value="1"/>
</dbReference>
<dbReference type="Gene3D" id="3.90.226.10">
    <property type="entry name" value="2-enoyl-CoA Hydratase, Chain A, domain 1"/>
    <property type="match status" value="1"/>
</dbReference>
<dbReference type="SUPFAM" id="SSF52096">
    <property type="entry name" value="ClpP/crotonase"/>
    <property type="match status" value="1"/>
</dbReference>
<dbReference type="Gene3D" id="1.10.12.10">
    <property type="entry name" value="Lyase 2-enoyl-coa Hydratase, Chain A, domain 2"/>
    <property type="match status" value="1"/>
</dbReference>
<comment type="similarity">
    <text evidence="1 3">Belongs to the enoyl-CoA hydratase/isomerase family.</text>
</comment>
<evidence type="ECO:0000256" key="3">
    <source>
        <dbReference type="RuleBase" id="RU003707"/>
    </source>
</evidence>
<reference evidence="4 5" key="1">
    <citation type="submission" date="2023-07" db="EMBL/GenBank/DDBJ databases">
        <title>Sequencing the genomes of 1000 actinobacteria strains.</title>
        <authorList>
            <person name="Klenk H.-P."/>
        </authorList>
    </citation>
    <scope>NUCLEOTIDE SEQUENCE [LARGE SCALE GENOMIC DNA]</scope>
    <source>
        <strain evidence="4 5">GD13</strain>
    </source>
</reference>
<accession>A0ABT9NNB2</accession>
<sequence length="268" mass="28492">MPAVTRDDHDGGIAVLTLEDPDRLNPLSRAMVVELARAVDEVEQDRSLRAVVLTGAGRGFCSGADLDAAADPSHDQGRNQVSVILESQDAIASINRRLHNLPVPVVAAVNGAAAGGGFALALACDFRIAAETAKFVASFIKLGVSGADMGSSYFLPRLVGPSRAMEILMTARHVLADEALRIGLVHDVVPAAAVVEASVAFAHTLTQHSPVATWMTKQTLWHNVDETSLERAMQVENRTQVMCYGSGEMEKAATAFVTGEPVTDWLPR</sequence>
<dbReference type="InterPro" id="IPR029045">
    <property type="entry name" value="ClpP/crotonase-like_dom_sf"/>
</dbReference>
<dbReference type="InterPro" id="IPR001753">
    <property type="entry name" value="Enoyl-CoA_hydra/iso"/>
</dbReference>
<dbReference type="RefSeq" id="WP_181642674.1">
    <property type="nucleotide sequence ID" value="NZ_CCXJ01000806.2"/>
</dbReference>
<evidence type="ECO:0000256" key="2">
    <source>
        <dbReference type="ARBA" id="ARBA00023239"/>
    </source>
</evidence>
<dbReference type="EMBL" id="JAUSQM010000001">
    <property type="protein sequence ID" value="MDP9821917.1"/>
    <property type="molecule type" value="Genomic_DNA"/>
</dbReference>
<organism evidence="4 5">
    <name type="scientific">Nocardioides massiliensis</name>
    <dbReference type="NCBI Taxonomy" id="1325935"/>
    <lineage>
        <taxon>Bacteria</taxon>
        <taxon>Bacillati</taxon>
        <taxon>Actinomycetota</taxon>
        <taxon>Actinomycetes</taxon>
        <taxon>Propionibacteriales</taxon>
        <taxon>Nocardioidaceae</taxon>
        <taxon>Nocardioides</taxon>
    </lineage>
</organism>
<comment type="caution">
    <text evidence="4">The sequence shown here is derived from an EMBL/GenBank/DDBJ whole genome shotgun (WGS) entry which is preliminary data.</text>
</comment>
<dbReference type="Pfam" id="PF00378">
    <property type="entry name" value="ECH_1"/>
    <property type="match status" value="1"/>
</dbReference>
<keyword evidence="5" id="KW-1185">Reference proteome</keyword>
<evidence type="ECO:0000313" key="5">
    <source>
        <dbReference type="Proteomes" id="UP001240447"/>
    </source>
</evidence>